<dbReference type="InterPro" id="IPR011335">
    <property type="entry name" value="Restrct_endonuc-II-like"/>
</dbReference>
<evidence type="ECO:0000256" key="1">
    <source>
        <dbReference type="ARBA" id="ARBA00022722"/>
    </source>
</evidence>
<dbReference type="GO" id="GO:0006298">
    <property type="term" value="P:mismatch repair"/>
    <property type="evidence" value="ECO:0007669"/>
    <property type="project" value="UniProtKB-UniRule"/>
</dbReference>
<keyword evidence="4 6" id="KW-0378">Hydrolase</keyword>
<organism evidence="7 8">
    <name type="scientific">Candidatus Endoriftia persephonae</name>
    <dbReference type="NCBI Taxonomy" id="393765"/>
    <lineage>
        <taxon>Bacteria</taxon>
        <taxon>Pseudomonadati</taxon>
        <taxon>Pseudomonadota</taxon>
        <taxon>Gammaproteobacteria</taxon>
        <taxon>Chromatiales</taxon>
        <taxon>Sedimenticolaceae</taxon>
        <taxon>Candidatus Endoriftia</taxon>
    </lineage>
</organism>
<proteinExistence type="inferred from homology"/>
<comment type="similarity">
    <text evidence="6">Belongs to the vsr family.</text>
</comment>
<evidence type="ECO:0000256" key="6">
    <source>
        <dbReference type="PIRNR" id="PIRNR018267"/>
    </source>
</evidence>
<dbReference type="EC" id="3.1.-.-" evidence="6"/>
<dbReference type="CDD" id="cd00221">
    <property type="entry name" value="Vsr"/>
    <property type="match status" value="1"/>
</dbReference>
<comment type="function">
    <text evidence="6">May nick specific sequences that contain T:G mispairs resulting from m5C-deamination.</text>
</comment>
<keyword evidence="5 6" id="KW-0234">DNA repair</keyword>
<keyword evidence="1 6" id="KW-0540">Nuclease</keyword>
<keyword evidence="2 6" id="KW-0255">Endonuclease</keyword>
<dbReference type="EMBL" id="CP090569">
    <property type="protein sequence ID" value="USF86384.1"/>
    <property type="molecule type" value="Genomic_DNA"/>
</dbReference>
<dbReference type="Gene3D" id="3.40.960.10">
    <property type="entry name" value="VSR Endonuclease"/>
    <property type="match status" value="1"/>
</dbReference>
<keyword evidence="8" id="KW-1185">Reference proteome</keyword>
<evidence type="ECO:0000256" key="5">
    <source>
        <dbReference type="ARBA" id="ARBA00023204"/>
    </source>
</evidence>
<dbReference type="PIRSF" id="PIRSF018267">
    <property type="entry name" value="VSR_endonuc"/>
    <property type="match status" value="1"/>
</dbReference>
<dbReference type="REBASE" id="638024">
    <property type="entry name" value="V.Epe50NORF9530P"/>
</dbReference>
<dbReference type="GO" id="GO:0016787">
    <property type="term" value="F:hydrolase activity"/>
    <property type="evidence" value="ECO:0007669"/>
    <property type="project" value="UniProtKB-KW"/>
</dbReference>
<dbReference type="Pfam" id="PF03852">
    <property type="entry name" value="Vsr"/>
    <property type="match status" value="1"/>
</dbReference>
<dbReference type="RefSeq" id="WP_006475836.1">
    <property type="nucleotide sequence ID" value="NZ_CP090569.1"/>
</dbReference>
<dbReference type="AlphaFoldDB" id="A0A9J6ZUN9"/>
<dbReference type="KEGG" id="eps:L0Y14_09520"/>
<name>A0A9J6ZUN9_9GAMM</name>
<dbReference type="Proteomes" id="UP001056649">
    <property type="component" value="Chromosome"/>
</dbReference>
<evidence type="ECO:0000256" key="4">
    <source>
        <dbReference type="ARBA" id="ARBA00022801"/>
    </source>
</evidence>
<evidence type="ECO:0000313" key="7">
    <source>
        <dbReference type="EMBL" id="USF86384.1"/>
    </source>
</evidence>
<reference evidence="7" key="1">
    <citation type="journal article" date="2022" name="Mol. Ecol. Resour.">
        <title>The complete and closed genome of the facultative generalist Candidatus Endoriftia persephone from deep-sea hydrothermal vents.</title>
        <authorList>
            <person name="de Oliveira A.L."/>
            <person name="Srivastava A."/>
            <person name="Espada-Hinojosa S."/>
            <person name="Bright M."/>
        </authorList>
    </citation>
    <scope>NUCLEOTIDE SEQUENCE</scope>
    <source>
        <strain evidence="7">Tica-EPR-9o50.N</strain>
    </source>
</reference>
<evidence type="ECO:0000313" key="8">
    <source>
        <dbReference type="Proteomes" id="UP001056649"/>
    </source>
</evidence>
<keyword evidence="3 6" id="KW-0227">DNA damage</keyword>
<sequence>MQETAEQRSRIMRCVKSKDTKPELVVRKISHSLGYRHRLYRKDLPGKPDLVYPSRKKIIFVHGCFWHGHKCKRGDRLPKSNREYWVKKIKSNMERDKLHIEELNNQGWSVLIVWECEVKNLQVLTQKIAEFIDG</sequence>
<dbReference type="GO" id="GO:0004519">
    <property type="term" value="F:endonuclease activity"/>
    <property type="evidence" value="ECO:0007669"/>
    <property type="project" value="UniProtKB-KW"/>
</dbReference>
<evidence type="ECO:0000256" key="2">
    <source>
        <dbReference type="ARBA" id="ARBA00022759"/>
    </source>
</evidence>
<dbReference type="InterPro" id="IPR004603">
    <property type="entry name" value="DNA_mismatch_endonuc_vsr"/>
</dbReference>
<evidence type="ECO:0000256" key="3">
    <source>
        <dbReference type="ARBA" id="ARBA00022763"/>
    </source>
</evidence>
<dbReference type="SUPFAM" id="SSF52980">
    <property type="entry name" value="Restriction endonuclease-like"/>
    <property type="match status" value="1"/>
</dbReference>
<protein>
    <recommendedName>
        <fullName evidence="6">Very short patch repair endonuclease</fullName>
        <ecNumber evidence="6">3.1.-.-</ecNumber>
    </recommendedName>
</protein>
<dbReference type="NCBIfam" id="TIGR00632">
    <property type="entry name" value="vsr"/>
    <property type="match status" value="1"/>
</dbReference>
<gene>
    <name evidence="7" type="ORF">L0Y14_09520</name>
</gene>
<accession>A0A9J6ZUN9</accession>